<accession>A0ABR2K260</accession>
<gene>
    <name evidence="2" type="ORF">M9Y10_043931</name>
</gene>
<dbReference type="Proteomes" id="UP001470230">
    <property type="component" value="Unassembled WGS sequence"/>
</dbReference>
<evidence type="ECO:0000313" key="3">
    <source>
        <dbReference type="Proteomes" id="UP001470230"/>
    </source>
</evidence>
<protein>
    <submittedName>
        <fullName evidence="2">Uncharacterized protein</fullName>
    </submittedName>
</protein>
<name>A0ABR2K260_9EUKA</name>
<keyword evidence="3" id="KW-1185">Reference proteome</keyword>
<evidence type="ECO:0000256" key="1">
    <source>
        <dbReference type="SAM" id="MobiDB-lite"/>
    </source>
</evidence>
<reference evidence="2 3" key="1">
    <citation type="submission" date="2024-04" db="EMBL/GenBank/DDBJ databases">
        <title>Tritrichomonas musculus Genome.</title>
        <authorList>
            <person name="Alves-Ferreira E."/>
            <person name="Grigg M."/>
            <person name="Lorenzi H."/>
            <person name="Galac M."/>
        </authorList>
    </citation>
    <scope>NUCLEOTIDE SEQUENCE [LARGE SCALE GENOMIC DNA]</scope>
    <source>
        <strain evidence="2 3">EAF2021</strain>
    </source>
</reference>
<dbReference type="EMBL" id="JAPFFF010000008">
    <property type="protein sequence ID" value="KAK8884811.1"/>
    <property type="molecule type" value="Genomic_DNA"/>
</dbReference>
<organism evidence="2 3">
    <name type="scientific">Tritrichomonas musculus</name>
    <dbReference type="NCBI Taxonomy" id="1915356"/>
    <lineage>
        <taxon>Eukaryota</taxon>
        <taxon>Metamonada</taxon>
        <taxon>Parabasalia</taxon>
        <taxon>Tritrichomonadida</taxon>
        <taxon>Tritrichomonadidae</taxon>
        <taxon>Tritrichomonas</taxon>
    </lineage>
</organism>
<comment type="caution">
    <text evidence="2">The sequence shown here is derived from an EMBL/GenBank/DDBJ whole genome shotgun (WGS) entry which is preliminary data.</text>
</comment>
<proteinExistence type="predicted"/>
<sequence length="163" mass="18696">MANHVTGKHDECVHANQLINRKRRGRPSKNDSKSPFGSGRLERKVMNFKKSLEIFLVKNTDLVVKTGKAQTEVNESINAMATKVLPKNKVFNITSKARLAVAICRKNDSNFDSKLLKSTCSDYISPCVQNENKNDEEIRKRECLRRNTPSEREKKKKCFKEKI</sequence>
<feature type="region of interest" description="Disordered" evidence="1">
    <location>
        <begin position="1"/>
        <end position="39"/>
    </location>
</feature>
<evidence type="ECO:0000313" key="2">
    <source>
        <dbReference type="EMBL" id="KAK8884811.1"/>
    </source>
</evidence>